<dbReference type="InterPro" id="IPR012762">
    <property type="entry name" value="Ubiq_biosynth_COQ9"/>
</dbReference>
<evidence type="ECO:0000256" key="1">
    <source>
        <dbReference type="ARBA" id="ARBA00004173"/>
    </source>
</evidence>
<dbReference type="EMBL" id="NAJO01000029">
    <property type="protein sequence ID" value="OQO01775.1"/>
    <property type="molecule type" value="Genomic_DNA"/>
</dbReference>
<dbReference type="InParanoid" id="A0A1V8SRH2"/>
<evidence type="ECO:0000259" key="9">
    <source>
        <dbReference type="Pfam" id="PF08511"/>
    </source>
</evidence>
<comment type="caution">
    <text evidence="10">The sequence shown here is derived from an EMBL/GenBank/DDBJ whole genome shotgun (WGS) entry which is preliminary data.</text>
</comment>
<dbReference type="GO" id="GO:0006744">
    <property type="term" value="P:ubiquinone biosynthetic process"/>
    <property type="evidence" value="ECO:0007669"/>
    <property type="project" value="UniProtKB-UniRule"/>
</dbReference>
<accession>A0A1V8SRH2</accession>
<dbReference type="Proteomes" id="UP000192596">
    <property type="component" value="Unassembled WGS sequence"/>
</dbReference>
<proteinExistence type="inferred from homology"/>
<evidence type="ECO:0000256" key="8">
    <source>
        <dbReference type="RuleBase" id="RU366063"/>
    </source>
</evidence>
<reference evidence="11" key="1">
    <citation type="submission" date="2017-03" db="EMBL/GenBank/DDBJ databases">
        <title>Genomes of endolithic fungi from Antarctica.</title>
        <authorList>
            <person name="Coleine C."/>
            <person name="Masonjones S."/>
            <person name="Stajich J.E."/>
        </authorList>
    </citation>
    <scope>NUCLEOTIDE SEQUENCE [LARGE SCALE GENOMIC DNA]</scope>
    <source>
        <strain evidence="11">CCFEE 5527</strain>
    </source>
</reference>
<sequence length="251" mass="27894">MASSLRVVRSVLQLPAGVRANLLQQQRSLYHSYEHDAPPAYPPVEQAILAAAYEHVPKSGFTQDALNLGAKDAGYLDISTNLFKKGPFDLVMYHLVTRRLALGNKVQFLDESWGVGRKVRSLVLERLRANAEAGVVPHWQGALGQMSFAENIPASLRELAKLSDEIWFQAGDISVDTSWYTKRASLSSVYAAVEIYQTQDQSTEFKDTEAFLDRRLDEVRILGSSFGNTLQWAGHQAGAFVNLVRSKGVRI</sequence>
<evidence type="ECO:0000256" key="5">
    <source>
        <dbReference type="ARBA" id="ARBA00022946"/>
    </source>
</evidence>
<comment type="pathway">
    <text evidence="2 8">Cofactor biosynthesis; ubiquinone biosynthesis.</text>
</comment>
<gene>
    <name evidence="10" type="ORF">B0A48_12248</name>
</gene>
<dbReference type="PANTHER" id="PTHR21427">
    <property type="entry name" value="UBIQUINONE BIOSYNTHESIS PROTEIN COQ9, MITOCHONDRIAL"/>
    <property type="match status" value="1"/>
</dbReference>
<dbReference type="NCBIfam" id="TIGR02396">
    <property type="entry name" value="diverge_rpsU"/>
    <property type="match status" value="1"/>
</dbReference>
<comment type="function">
    <text evidence="8">Membrane-associated protein that warps the membrane surface to access and bind aromatic isoprenes with high specificity, including ubiquinone (CoQ) isoprene intermediates and presents them directly to Coq7, therefore facilitating the Coq7-mediated hydroxylase step. Participates in the biosynthesis of coenzyme Q, also named ubiquinone, an essential lipid-soluble electron transporter for aerobic cellular respiration.</text>
</comment>
<dbReference type="FunCoup" id="A0A1V8SRH2">
    <property type="interactions" value="450"/>
</dbReference>
<evidence type="ECO:0000313" key="10">
    <source>
        <dbReference type="EMBL" id="OQO01775.1"/>
    </source>
</evidence>
<comment type="similarity">
    <text evidence="3 8">Belongs to the COQ9 family.</text>
</comment>
<keyword evidence="5" id="KW-0809">Transit peptide</keyword>
<dbReference type="AlphaFoldDB" id="A0A1V8SRH2"/>
<dbReference type="Gene3D" id="1.10.357.10">
    <property type="entry name" value="Tetracycline Repressor, domain 2"/>
    <property type="match status" value="1"/>
</dbReference>
<comment type="subcellular location">
    <subcellularLocation>
        <location evidence="1 8">Mitochondrion</location>
    </subcellularLocation>
</comment>
<dbReference type="PANTHER" id="PTHR21427:SF19">
    <property type="entry name" value="UBIQUINONE BIOSYNTHESIS PROTEIN COQ9, MITOCHONDRIAL"/>
    <property type="match status" value="1"/>
</dbReference>
<dbReference type="UniPathway" id="UPA00232"/>
<evidence type="ECO:0000256" key="7">
    <source>
        <dbReference type="ARBA" id="ARBA00023128"/>
    </source>
</evidence>
<dbReference type="InterPro" id="IPR013718">
    <property type="entry name" value="COQ9_C"/>
</dbReference>
<feature type="domain" description="COQ9 C-terminal" evidence="9">
    <location>
        <begin position="152"/>
        <end position="220"/>
    </location>
</feature>
<keyword evidence="4 8" id="KW-0831">Ubiquinone biosynthesis</keyword>
<evidence type="ECO:0000256" key="2">
    <source>
        <dbReference type="ARBA" id="ARBA00004749"/>
    </source>
</evidence>
<name>A0A1V8SRH2_9PEZI</name>
<dbReference type="OrthoDB" id="619536at2759"/>
<keyword evidence="7 8" id="KW-0496">Mitochondrion</keyword>
<evidence type="ECO:0000256" key="4">
    <source>
        <dbReference type="ARBA" id="ARBA00022688"/>
    </source>
</evidence>
<protein>
    <recommendedName>
        <fullName evidence="8">Ubiquinone biosynthesis protein</fullName>
    </recommendedName>
</protein>
<evidence type="ECO:0000256" key="6">
    <source>
        <dbReference type="ARBA" id="ARBA00023121"/>
    </source>
</evidence>
<dbReference type="GO" id="GO:0008289">
    <property type="term" value="F:lipid binding"/>
    <property type="evidence" value="ECO:0007669"/>
    <property type="project" value="UniProtKB-UniRule"/>
</dbReference>
<evidence type="ECO:0000256" key="3">
    <source>
        <dbReference type="ARBA" id="ARBA00010766"/>
    </source>
</evidence>
<keyword evidence="6 8" id="KW-0446">Lipid-binding</keyword>
<dbReference type="GO" id="GO:0005743">
    <property type="term" value="C:mitochondrial inner membrane"/>
    <property type="evidence" value="ECO:0007669"/>
    <property type="project" value="TreeGrafter"/>
</dbReference>
<dbReference type="STRING" id="1507870.A0A1V8SRH2"/>
<keyword evidence="11" id="KW-1185">Reference proteome</keyword>
<organism evidence="10 11">
    <name type="scientific">Cryoendolithus antarcticus</name>
    <dbReference type="NCBI Taxonomy" id="1507870"/>
    <lineage>
        <taxon>Eukaryota</taxon>
        <taxon>Fungi</taxon>
        <taxon>Dikarya</taxon>
        <taxon>Ascomycota</taxon>
        <taxon>Pezizomycotina</taxon>
        <taxon>Dothideomycetes</taxon>
        <taxon>Dothideomycetidae</taxon>
        <taxon>Cladosporiales</taxon>
        <taxon>Cladosporiaceae</taxon>
        <taxon>Cryoendolithus</taxon>
    </lineage>
</organism>
<dbReference type="Pfam" id="PF08511">
    <property type="entry name" value="COQ9"/>
    <property type="match status" value="1"/>
</dbReference>
<evidence type="ECO:0000313" key="11">
    <source>
        <dbReference type="Proteomes" id="UP000192596"/>
    </source>
</evidence>